<reference evidence="2" key="1">
    <citation type="submission" date="2014-07" db="EMBL/GenBank/DDBJ databases">
        <title>Genome sequencing of plant-pathogenic Streptomyces species.</title>
        <authorList>
            <person name="Harrison J."/>
            <person name="Sapp M."/>
            <person name="Thwaites R."/>
            <person name="Studholme D.J."/>
        </authorList>
    </citation>
    <scope>NUCLEOTIDE SEQUENCE [LARGE SCALE GENOMIC DNA]</scope>
    <source>
        <strain evidence="2">NCPPB 4445</strain>
    </source>
</reference>
<accession>A0A0L0KB72</accession>
<dbReference type="AlphaFoldDB" id="A0A0L0KB72"/>
<evidence type="ECO:0000313" key="1">
    <source>
        <dbReference type="EMBL" id="KND35367.1"/>
    </source>
</evidence>
<gene>
    <name evidence="1" type="ORF">IQ63_14590</name>
</gene>
<sequence>MILGWGILCCLLRRGGWCGGLLGWVGLGLRRLRVGPCCCGRCSELRGRLGLRGVLLWGPLGLRLCSGFKKVCIPAGRGWGLGLFAGRRVGFRFRWCGGLLWCRGRVRVVRGRGLVMGVWGGLPVGLLFKCGLLGPR</sequence>
<dbReference type="Proteomes" id="UP000037151">
    <property type="component" value="Unassembled WGS sequence"/>
</dbReference>
<protein>
    <submittedName>
        <fullName evidence="1">Uncharacterized protein</fullName>
    </submittedName>
</protein>
<evidence type="ECO:0000313" key="2">
    <source>
        <dbReference type="Proteomes" id="UP000037151"/>
    </source>
</evidence>
<name>A0A0L0KB72_9ACTN</name>
<proteinExistence type="predicted"/>
<comment type="caution">
    <text evidence="1">The sequence shown here is derived from an EMBL/GenBank/DDBJ whole genome shotgun (WGS) entry which is preliminary data.</text>
</comment>
<organism evidence="1 2">
    <name type="scientific">Streptomyces acidiscabies</name>
    <dbReference type="NCBI Taxonomy" id="42234"/>
    <lineage>
        <taxon>Bacteria</taxon>
        <taxon>Bacillati</taxon>
        <taxon>Actinomycetota</taxon>
        <taxon>Actinomycetes</taxon>
        <taxon>Kitasatosporales</taxon>
        <taxon>Streptomycetaceae</taxon>
        <taxon>Streptomyces</taxon>
    </lineage>
</organism>
<dbReference type="EMBL" id="JPPY01000093">
    <property type="protein sequence ID" value="KND35367.1"/>
    <property type="molecule type" value="Genomic_DNA"/>
</dbReference>